<reference evidence="2" key="1">
    <citation type="journal article" date="2019" name="Int. J. Syst. Evol. Microbiol.">
        <title>The Global Catalogue of Microorganisms (GCM) 10K type strain sequencing project: providing services to taxonomists for standard genome sequencing and annotation.</title>
        <authorList>
            <consortium name="The Broad Institute Genomics Platform"/>
            <consortium name="The Broad Institute Genome Sequencing Center for Infectious Disease"/>
            <person name="Wu L."/>
            <person name="Ma J."/>
        </authorList>
    </citation>
    <scope>NUCLEOTIDE SEQUENCE [LARGE SCALE GENOMIC DNA]</scope>
    <source>
        <strain evidence="2">KCTC 22209</strain>
    </source>
</reference>
<dbReference type="EMBL" id="JBHUPE010000001">
    <property type="protein sequence ID" value="MFD2902585.1"/>
    <property type="molecule type" value="Genomic_DNA"/>
</dbReference>
<name>A0ABW5YRA5_9SPHI</name>
<dbReference type="Gene3D" id="1.25.40.10">
    <property type="entry name" value="Tetratricopeptide repeat domain"/>
    <property type="match status" value="1"/>
</dbReference>
<dbReference type="RefSeq" id="WP_380917669.1">
    <property type="nucleotide sequence ID" value="NZ_JBHUPE010000001.1"/>
</dbReference>
<accession>A0ABW5YRA5</accession>
<proteinExistence type="predicted"/>
<dbReference type="InterPro" id="IPR011990">
    <property type="entry name" value="TPR-like_helical_dom_sf"/>
</dbReference>
<sequence>MNIEELENLFYSGDLALCIEEGEQHLKNHPDDTAVLFLMAIAHYDYVYPGHPELVYDTMNQFTVPYLKKIISLEPQNSEALQHILSYALNNDYNLAYINLSKRHITSENRNDYIGYAQRLIQDPNHATSGYDFLIRIYESVGEKAAVLKTLDEAMVFFTTYFTADREQRDQYNAIFLMKKIYLLQENKLIPPDQIIQVIADHIQQFASDDDSDYLYLAEIAFENADMALTKAILLKLIRGINSKEDVLDGLVKWHQRFDKLIKNGLVDDDVFYFQLIVERNHFERMHLKADFYYHHALRLLETHSDKFSLYHFAGTYLHEAARHAEALPLLSKALEIKSASITWRRYFISKYLVTGAIDLELPTFEDLPRDLYNDGVELSEFITEEITDQEDLALFQANVIGSL</sequence>
<dbReference type="SUPFAM" id="SSF48452">
    <property type="entry name" value="TPR-like"/>
    <property type="match status" value="1"/>
</dbReference>
<protein>
    <recommendedName>
        <fullName evidence="3">Tetratricopeptide repeat protein</fullName>
    </recommendedName>
</protein>
<organism evidence="1 2">
    <name type="scientific">Sphingobacterium anhuiense</name>
    <dbReference type="NCBI Taxonomy" id="493780"/>
    <lineage>
        <taxon>Bacteria</taxon>
        <taxon>Pseudomonadati</taxon>
        <taxon>Bacteroidota</taxon>
        <taxon>Sphingobacteriia</taxon>
        <taxon>Sphingobacteriales</taxon>
        <taxon>Sphingobacteriaceae</taxon>
        <taxon>Sphingobacterium</taxon>
    </lineage>
</organism>
<comment type="caution">
    <text evidence="1">The sequence shown here is derived from an EMBL/GenBank/DDBJ whole genome shotgun (WGS) entry which is preliminary data.</text>
</comment>
<evidence type="ECO:0000313" key="2">
    <source>
        <dbReference type="Proteomes" id="UP001597509"/>
    </source>
</evidence>
<evidence type="ECO:0008006" key="3">
    <source>
        <dbReference type="Google" id="ProtNLM"/>
    </source>
</evidence>
<dbReference type="Proteomes" id="UP001597509">
    <property type="component" value="Unassembled WGS sequence"/>
</dbReference>
<gene>
    <name evidence="1" type="ORF">ACFS6I_01515</name>
</gene>
<keyword evidence="2" id="KW-1185">Reference proteome</keyword>
<evidence type="ECO:0000313" key="1">
    <source>
        <dbReference type="EMBL" id="MFD2902585.1"/>
    </source>
</evidence>